<dbReference type="FunFam" id="3.40.50.1000:FF:000100">
    <property type="entry name" value="Alpha,alpha-trehalose-phosphate synthase"/>
    <property type="match status" value="1"/>
</dbReference>
<evidence type="ECO:0000313" key="7">
    <source>
        <dbReference type="EMBL" id="PWZ11742.1"/>
    </source>
</evidence>
<comment type="caution">
    <text evidence="7">The sequence shown here is derived from an EMBL/GenBank/DDBJ whole genome shotgun (WGS) entry which is preliminary data.</text>
</comment>
<gene>
    <name evidence="7" type="primary">TPS1_1</name>
    <name evidence="7" type="ORF">Zm00014a_022654</name>
</gene>
<dbReference type="SUPFAM" id="SSF53756">
    <property type="entry name" value="UDP-Glycosyltransferase/glycogen phosphorylase"/>
    <property type="match status" value="1"/>
</dbReference>
<dbReference type="ExpressionAtlas" id="A0A3L6DT42">
    <property type="expression patterns" value="baseline and differential"/>
</dbReference>
<protein>
    <recommendedName>
        <fullName evidence="3">alpha,alpha-trehalose-phosphate synthase (UDP-forming)</fullName>
        <ecNumber evidence="3">2.4.1.15</ecNumber>
    </recommendedName>
</protein>
<evidence type="ECO:0000256" key="2">
    <source>
        <dbReference type="ARBA" id="ARBA00006330"/>
    </source>
</evidence>
<evidence type="ECO:0000256" key="6">
    <source>
        <dbReference type="SAM" id="MobiDB-lite"/>
    </source>
</evidence>
<feature type="compositionally biased region" description="Low complexity" evidence="6">
    <location>
        <begin position="835"/>
        <end position="848"/>
    </location>
</feature>
<evidence type="ECO:0000256" key="3">
    <source>
        <dbReference type="ARBA" id="ARBA00012538"/>
    </source>
</evidence>
<evidence type="ECO:0000256" key="1">
    <source>
        <dbReference type="ARBA" id="ARBA00005409"/>
    </source>
</evidence>
<reference evidence="7 8" key="1">
    <citation type="journal article" date="2018" name="Nat. Genet.">
        <title>Extensive intraspecific gene order and gene structural variations between Mo17 and other maize genomes.</title>
        <authorList>
            <person name="Sun S."/>
            <person name="Zhou Y."/>
            <person name="Chen J."/>
            <person name="Shi J."/>
            <person name="Zhao H."/>
            <person name="Zhao H."/>
            <person name="Song W."/>
            <person name="Zhang M."/>
            <person name="Cui Y."/>
            <person name="Dong X."/>
            <person name="Liu H."/>
            <person name="Ma X."/>
            <person name="Jiao Y."/>
            <person name="Wang B."/>
            <person name="Wei X."/>
            <person name="Stein J.C."/>
            <person name="Glaubitz J.C."/>
            <person name="Lu F."/>
            <person name="Yu G."/>
            <person name="Liang C."/>
            <person name="Fengler K."/>
            <person name="Li B."/>
            <person name="Rafalski A."/>
            <person name="Schnable P.S."/>
            <person name="Ware D.H."/>
            <person name="Buckler E.S."/>
            <person name="Lai J."/>
        </authorList>
    </citation>
    <scope>NUCLEOTIDE SEQUENCE [LARGE SCALE GENOMIC DNA]</scope>
    <source>
        <strain evidence="8">cv. Missouri 17</strain>
        <tissue evidence="7">Seedling</tissue>
    </source>
</reference>
<comment type="similarity">
    <text evidence="1">In the N-terminal section; belongs to the glycosyltransferase 20 family.</text>
</comment>
<organism evidence="7 8">
    <name type="scientific">Zea mays</name>
    <name type="common">Maize</name>
    <dbReference type="NCBI Taxonomy" id="4577"/>
    <lineage>
        <taxon>Eukaryota</taxon>
        <taxon>Viridiplantae</taxon>
        <taxon>Streptophyta</taxon>
        <taxon>Embryophyta</taxon>
        <taxon>Tracheophyta</taxon>
        <taxon>Spermatophyta</taxon>
        <taxon>Magnoliopsida</taxon>
        <taxon>Liliopsida</taxon>
        <taxon>Poales</taxon>
        <taxon>Poaceae</taxon>
        <taxon>PACMAD clade</taxon>
        <taxon>Panicoideae</taxon>
        <taxon>Andropogonodae</taxon>
        <taxon>Andropogoneae</taxon>
        <taxon>Tripsacinae</taxon>
        <taxon>Zea</taxon>
    </lineage>
</organism>
<comment type="similarity">
    <text evidence="2">In the C-terminal section; belongs to the trehalose phosphatase family.</text>
</comment>
<dbReference type="FunFam" id="3.40.50.2000:FF:000046">
    <property type="entry name" value="alpha,alpha-trehalose-phosphate synthase [UDP-forming] 1"/>
    <property type="match status" value="1"/>
</dbReference>
<sequence length="914" mass="102119">MSSDAARGQRGINCTRGDAAAMPTSSPFVGDSGGAGSPIRVERMVRERSRRYDIFASDAMDTDAEAAFALDGVQSPGRASPANMEDAGGAAAARPPLAGSRSGFRRLGLRGMKQRLLVVANRLPVSANRRGEDHWSLEISAGGLVSALLGVKDVDAKWIGWAGVNVPDEVGQRALTKALAEKRCIPVFLDEEIVHQYYNGYCNNILWPLFHYLGLPQEDRLATTRNFESQFDAYKRANQMFADVVYEHYQDGDVIWCHDYHLMFLPKCLKDHDINMKVGWFLHTPFPSSEIYRTLPSRLELLRSVLCADLVGFHTYDYARHFVSACTRILGLEGTPEGVEDQGRLTRVAAFPIGIDSDRFKRALELPAVKRHVSELTERFAGRKVMLGVDRLDMIKGIPQKILAFEKFLEENPDWNNKVVLLQIAVPTRTDVPEYVALVTSLRDGMNLVSYEYVACQGSKKGVLILSEFAGAAQSLGAGAILVNPWNITEVADSIRHALTMPSDEREKRHRHNYAHVTTHTAQDWAETFVFELNDTVAEALLRTRQVPPGLPSQMAIQQYLRSKNRLLILGFNSTLTEPVESSGRRGGDQIKEMELKLHPDLKGPLRALCEDERTTVIVLSGSDRSVLDENFGEFKMWLAAEHGMFLRPTYGEWMTTMPEHLNMDWVDSVKHVFEYFTERTPRSHFEHRETSFVWNYKYADVEFGRLQARDMLQHLWTGPISNAAVDVVQGSRSVEVRSVGVTKGAAIDRILGEIVHSENMITPIDYVLCIGHFLGKDEDIYVFFDPEYPSESKVKPEGGSASLDRRPNGRPPSNGRSNSRNPQSRTQKAQQAASERSSSSSHSSTSSNHDWREGSSVLDLKGENYFSCAVGRKRSNARYLLSSSEEVVSFLKELATATAGFQATCADYMHVLG</sequence>
<feature type="region of interest" description="Disordered" evidence="6">
    <location>
        <begin position="1"/>
        <end position="35"/>
    </location>
</feature>
<dbReference type="AlphaFoldDB" id="A0A3L6DT42"/>
<dbReference type="Pfam" id="PF02358">
    <property type="entry name" value="Trehalose_PPase"/>
    <property type="match status" value="1"/>
</dbReference>
<keyword evidence="5" id="KW-0808">Transferase</keyword>
<dbReference type="InterPro" id="IPR001830">
    <property type="entry name" value="Glyco_trans_20"/>
</dbReference>
<dbReference type="Pfam" id="PF00982">
    <property type="entry name" value="Glyco_transf_20"/>
    <property type="match status" value="1"/>
</dbReference>
<dbReference type="InterPro" id="IPR036412">
    <property type="entry name" value="HAD-like_sf"/>
</dbReference>
<dbReference type="PANTHER" id="PTHR10788">
    <property type="entry name" value="TREHALOSE-6-PHOSPHATE SYNTHASE"/>
    <property type="match status" value="1"/>
</dbReference>
<name>A0A3L6DT42_MAIZE</name>
<dbReference type="EC" id="2.4.1.15" evidence="3"/>
<dbReference type="SUPFAM" id="SSF56784">
    <property type="entry name" value="HAD-like"/>
    <property type="match status" value="1"/>
</dbReference>
<accession>A0A3L6DT42</accession>
<evidence type="ECO:0000313" key="8">
    <source>
        <dbReference type="Proteomes" id="UP000251960"/>
    </source>
</evidence>
<dbReference type="CDD" id="cd03788">
    <property type="entry name" value="GT20_TPS"/>
    <property type="match status" value="1"/>
</dbReference>
<proteinExistence type="inferred from homology"/>
<dbReference type="PANTHER" id="PTHR10788:SF106">
    <property type="entry name" value="BCDNA.GH08860"/>
    <property type="match status" value="1"/>
</dbReference>
<dbReference type="InterPro" id="IPR003337">
    <property type="entry name" value="Trehalose_PPase"/>
</dbReference>
<evidence type="ECO:0000256" key="4">
    <source>
        <dbReference type="ARBA" id="ARBA00022676"/>
    </source>
</evidence>
<feature type="compositionally biased region" description="Low complexity" evidence="6">
    <location>
        <begin position="812"/>
        <end position="826"/>
    </location>
</feature>
<feature type="region of interest" description="Disordered" evidence="6">
    <location>
        <begin position="792"/>
        <end position="855"/>
    </location>
</feature>
<dbReference type="GO" id="GO:0005992">
    <property type="term" value="P:trehalose biosynthetic process"/>
    <property type="evidence" value="ECO:0007669"/>
    <property type="project" value="InterPro"/>
</dbReference>
<keyword evidence="4" id="KW-0328">Glycosyltransferase</keyword>
<dbReference type="CDD" id="cd01627">
    <property type="entry name" value="HAD_TPP"/>
    <property type="match status" value="1"/>
</dbReference>
<dbReference type="EMBL" id="NCVQ01000009">
    <property type="protein sequence ID" value="PWZ11742.1"/>
    <property type="molecule type" value="Genomic_DNA"/>
</dbReference>
<dbReference type="GO" id="GO:0003825">
    <property type="term" value="F:alpha,alpha-trehalose-phosphate synthase (UDP-forming) activity"/>
    <property type="evidence" value="ECO:0007669"/>
    <property type="project" value="UniProtKB-EC"/>
</dbReference>
<dbReference type="Proteomes" id="UP000251960">
    <property type="component" value="Chromosome 8"/>
</dbReference>
<evidence type="ECO:0000256" key="5">
    <source>
        <dbReference type="ARBA" id="ARBA00022679"/>
    </source>
</evidence>
<dbReference type="Gene3D" id="3.40.50.2000">
    <property type="entry name" value="Glycogen Phosphorylase B"/>
    <property type="match status" value="3"/>
</dbReference>